<dbReference type="PROSITE" id="PS50931">
    <property type="entry name" value="HTH_LYSR"/>
    <property type="match status" value="1"/>
</dbReference>
<evidence type="ECO:0000259" key="5">
    <source>
        <dbReference type="PROSITE" id="PS50931"/>
    </source>
</evidence>
<evidence type="ECO:0000313" key="7">
    <source>
        <dbReference type="Proteomes" id="UP000199103"/>
    </source>
</evidence>
<dbReference type="Gene3D" id="3.40.190.10">
    <property type="entry name" value="Periplasmic binding protein-like II"/>
    <property type="match status" value="2"/>
</dbReference>
<keyword evidence="4" id="KW-0804">Transcription</keyword>
<evidence type="ECO:0000313" key="6">
    <source>
        <dbReference type="EMBL" id="SDT11305.1"/>
    </source>
</evidence>
<name>A0A1H1XQ19_9ACTN</name>
<dbReference type="OrthoDB" id="4131546at2"/>
<dbReference type="InterPro" id="IPR005119">
    <property type="entry name" value="LysR_subst-bd"/>
</dbReference>
<dbReference type="Pfam" id="PF00126">
    <property type="entry name" value="HTH_1"/>
    <property type="match status" value="1"/>
</dbReference>
<dbReference type="STRING" id="630515.SAMN04489812_4188"/>
<feature type="domain" description="HTH lysR-type" evidence="5">
    <location>
        <begin position="1"/>
        <end position="58"/>
    </location>
</feature>
<dbReference type="SUPFAM" id="SSF46785">
    <property type="entry name" value="Winged helix' DNA-binding domain"/>
    <property type="match status" value="1"/>
</dbReference>
<dbReference type="Pfam" id="PF03466">
    <property type="entry name" value="LysR_substrate"/>
    <property type="match status" value="1"/>
</dbReference>
<dbReference type="Gene3D" id="1.10.10.10">
    <property type="entry name" value="Winged helix-like DNA-binding domain superfamily/Winged helix DNA-binding domain"/>
    <property type="match status" value="1"/>
</dbReference>
<dbReference type="GO" id="GO:0032993">
    <property type="term" value="C:protein-DNA complex"/>
    <property type="evidence" value="ECO:0007669"/>
    <property type="project" value="TreeGrafter"/>
</dbReference>
<gene>
    <name evidence="6" type="ORF">SAMN04489812_4188</name>
</gene>
<reference evidence="6 7" key="1">
    <citation type="submission" date="2016-10" db="EMBL/GenBank/DDBJ databases">
        <authorList>
            <person name="de Groot N.N."/>
        </authorList>
    </citation>
    <scope>NUCLEOTIDE SEQUENCE [LARGE SCALE GENOMIC DNA]</scope>
    <source>
        <strain evidence="6 7">DSM 21800</strain>
    </source>
</reference>
<accession>A0A1H1XQ19</accession>
<evidence type="ECO:0000256" key="1">
    <source>
        <dbReference type="ARBA" id="ARBA00009437"/>
    </source>
</evidence>
<dbReference type="InterPro" id="IPR000847">
    <property type="entry name" value="LysR_HTH_N"/>
</dbReference>
<evidence type="ECO:0000256" key="2">
    <source>
        <dbReference type="ARBA" id="ARBA00023015"/>
    </source>
</evidence>
<evidence type="ECO:0000256" key="3">
    <source>
        <dbReference type="ARBA" id="ARBA00023125"/>
    </source>
</evidence>
<protein>
    <submittedName>
        <fullName evidence="6">DNA-binding transcriptional regulator, LysR family</fullName>
    </submittedName>
</protein>
<sequence length="307" mass="32849">MIDPRLHVLRVVAAQGTVTAAAQTLNYTPSAVSHQLRSLSRDLGVPLLEQDGRRVRLTAAARVLVARADELYARWEEIRGELDEARDVYTGSLRLCGFSTAASALLPPVVSEVRARHPYCQVRIIEADPEECFNLLLADQADVAVVVATATLPSSADPRFEQAPLLDDPLDLLVPVDNPLAARVSVLLSDAAGEDWILDRVGRPYHQLVVTACAAAGFAPSVAHESAEWDSGAALVGAGLGVALVPRLARIPADERTVRVPLRGDPIPARHILTAVRRGSRQQTGIATALAALADVARRHPGLRELA</sequence>
<dbReference type="PANTHER" id="PTHR30346:SF29">
    <property type="entry name" value="LYSR SUBSTRATE-BINDING"/>
    <property type="match status" value="1"/>
</dbReference>
<dbReference type="GO" id="GO:0003677">
    <property type="term" value="F:DNA binding"/>
    <property type="evidence" value="ECO:0007669"/>
    <property type="project" value="UniProtKB-KW"/>
</dbReference>
<proteinExistence type="inferred from homology"/>
<dbReference type="InterPro" id="IPR036390">
    <property type="entry name" value="WH_DNA-bd_sf"/>
</dbReference>
<keyword evidence="3 6" id="KW-0238">DNA-binding</keyword>
<keyword evidence="7" id="KW-1185">Reference proteome</keyword>
<dbReference type="PANTHER" id="PTHR30346">
    <property type="entry name" value="TRANSCRIPTIONAL DUAL REGULATOR HCAR-RELATED"/>
    <property type="match status" value="1"/>
</dbReference>
<dbReference type="SUPFAM" id="SSF53850">
    <property type="entry name" value="Periplasmic binding protein-like II"/>
    <property type="match status" value="1"/>
</dbReference>
<dbReference type="EMBL" id="LT629772">
    <property type="protein sequence ID" value="SDT11305.1"/>
    <property type="molecule type" value="Genomic_DNA"/>
</dbReference>
<dbReference type="AlphaFoldDB" id="A0A1H1XQ19"/>
<dbReference type="Proteomes" id="UP000199103">
    <property type="component" value="Chromosome I"/>
</dbReference>
<evidence type="ECO:0000256" key="4">
    <source>
        <dbReference type="ARBA" id="ARBA00023163"/>
    </source>
</evidence>
<keyword evidence="2" id="KW-0805">Transcription regulation</keyword>
<organism evidence="6 7">
    <name type="scientific">Microlunatus soli</name>
    <dbReference type="NCBI Taxonomy" id="630515"/>
    <lineage>
        <taxon>Bacteria</taxon>
        <taxon>Bacillati</taxon>
        <taxon>Actinomycetota</taxon>
        <taxon>Actinomycetes</taxon>
        <taxon>Propionibacteriales</taxon>
        <taxon>Propionibacteriaceae</taxon>
        <taxon>Microlunatus</taxon>
    </lineage>
</organism>
<dbReference type="InterPro" id="IPR036388">
    <property type="entry name" value="WH-like_DNA-bd_sf"/>
</dbReference>
<dbReference type="GO" id="GO:0003700">
    <property type="term" value="F:DNA-binding transcription factor activity"/>
    <property type="evidence" value="ECO:0007669"/>
    <property type="project" value="InterPro"/>
</dbReference>
<dbReference type="RefSeq" id="WP_091527341.1">
    <property type="nucleotide sequence ID" value="NZ_LT629772.1"/>
</dbReference>
<comment type="similarity">
    <text evidence="1">Belongs to the LysR transcriptional regulatory family.</text>
</comment>